<gene>
    <name evidence="2" type="ORF">OEA41_009135</name>
</gene>
<evidence type="ECO:0000313" key="3">
    <source>
        <dbReference type="Proteomes" id="UP001276659"/>
    </source>
</evidence>
<name>A0AAE0DHD4_9LECA</name>
<reference evidence="2" key="1">
    <citation type="submission" date="2022-11" db="EMBL/GenBank/DDBJ databases">
        <title>Chromosomal genome sequence assembly and mating type (MAT) locus characterization of the leprose asexual lichenized fungus Lepraria neglecta (Nyl.) Erichsen.</title>
        <authorList>
            <person name="Allen J.L."/>
            <person name="Pfeffer B."/>
        </authorList>
    </citation>
    <scope>NUCLEOTIDE SEQUENCE</scope>
    <source>
        <strain evidence="2">Allen 5258</strain>
    </source>
</reference>
<keyword evidence="3" id="KW-1185">Reference proteome</keyword>
<dbReference type="EMBL" id="JASNWA010000009">
    <property type="protein sequence ID" value="KAK3169751.1"/>
    <property type="molecule type" value="Genomic_DNA"/>
</dbReference>
<evidence type="ECO:0000313" key="2">
    <source>
        <dbReference type="EMBL" id="KAK3169751.1"/>
    </source>
</evidence>
<feature type="compositionally biased region" description="Low complexity" evidence="1">
    <location>
        <begin position="46"/>
        <end position="62"/>
    </location>
</feature>
<organism evidence="2 3">
    <name type="scientific">Lepraria neglecta</name>
    <dbReference type="NCBI Taxonomy" id="209136"/>
    <lineage>
        <taxon>Eukaryota</taxon>
        <taxon>Fungi</taxon>
        <taxon>Dikarya</taxon>
        <taxon>Ascomycota</taxon>
        <taxon>Pezizomycotina</taxon>
        <taxon>Lecanoromycetes</taxon>
        <taxon>OSLEUM clade</taxon>
        <taxon>Lecanoromycetidae</taxon>
        <taxon>Lecanorales</taxon>
        <taxon>Lecanorineae</taxon>
        <taxon>Stereocaulaceae</taxon>
        <taxon>Lepraria</taxon>
    </lineage>
</organism>
<comment type="caution">
    <text evidence="2">The sequence shown here is derived from an EMBL/GenBank/DDBJ whole genome shotgun (WGS) entry which is preliminary data.</text>
</comment>
<proteinExistence type="predicted"/>
<feature type="compositionally biased region" description="Polar residues" evidence="1">
    <location>
        <begin position="73"/>
        <end position="88"/>
    </location>
</feature>
<accession>A0AAE0DHD4</accession>
<sequence>MASNDNFVSRTVQNGVATAGGYAGGVIDAAGKSVSGAGRNVGNSVTNAANTAGGSASNYGNGIKDATKAGGPRTQTAQNPVGLSSNSYGGKKVVTGGGSEGSTTGNKGTASNPLGLS</sequence>
<dbReference type="Proteomes" id="UP001276659">
    <property type="component" value="Unassembled WGS sequence"/>
</dbReference>
<feature type="region of interest" description="Disordered" evidence="1">
    <location>
        <begin position="43"/>
        <end position="117"/>
    </location>
</feature>
<evidence type="ECO:0000256" key="1">
    <source>
        <dbReference type="SAM" id="MobiDB-lite"/>
    </source>
</evidence>
<protein>
    <submittedName>
        <fullName evidence="2">Uncharacterized protein</fullName>
    </submittedName>
</protein>
<dbReference type="AlphaFoldDB" id="A0AAE0DHD4"/>